<reference evidence="2 3" key="1">
    <citation type="submission" date="2019-03" db="EMBL/GenBank/DDBJ databases">
        <title>Genomic Encyclopedia of Type Strains, Phase IV (KMG-IV): sequencing the most valuable type-strain genomes for metagenomic binning, comparative biology and taxonomic classification.</title>
        <authorList>
            <person name="Goeker M."/>
        </authorList>
    </citation>
    <scope>NUCLEOTIDE SEQUENCE [LARGE SCALE GENOMIC DNA]</scope>
    <source>
        <strain evidence="2 3">DSM 21667</strain>
    </source>
</reference>
<feature type="chain" id="PRO_5020395622" description="Secreted protein" evidence="1">
    <location>
        <begin position="31"/>
        <end position="171"/>
    </location>
</feature>
<dbReference type="Proteomes" id="UP000295293">
    <property type="component" value="Unassembled WGS sequence"/>
</dbReference>
<protein>
    <recommendedName>
        <fullName evidence="4">Secreted protein</fullName>
    </recommendedName>
</protein>
<evidence type="ECO:0008006" key="4">
    <source>
        <dbReference type="Google" id="ProtNLM"/>
    </source>
</evidence>
<evidence type="ECO:0000256" key="1">
    <source>
        <dbReference type="SAM" id="SignalP"/>
    </source>
</evidence>
<accession>A0A4R6YWP7</accession>
<sequence length="171" mass="18315">MFAHSFTRVLLGAAVAIAATSLSFVAPVMAQSQLNHSADMCNAYNGDGTLVRRTPGFVENSSTTEDLHLVCPMVRVAGKSTTGIANVHVVDRSTTAGIRCSFYDLRAYAQSWTWSGWEATLGSGPNNYKTFSFASSSSEDQDGGFHHIYCILPPSDPTYGRSVIASYSSGE</sequence>
<feature type="signal peptide" evidence="1">
    <location>
        <begin position="1"/>
        <end position="30"/>
    </location>
</feature>
<gene>
    <name evidence="2" type="ORF">DFR29_10768</name>
</gene>
<dbReference type="AlphaFoldDB" id="A0A4R6YWP7"/>
<organism evidence="2 3">
    <name type="scientific">Tahibacter aquaticus</name>
    <dbReference type="NCBI Taxonomy" id="520092"/>
    <lineage>
        <taxon>Bacteria</taxon>
        <taxon>Pseudomonadati</taxon>
        <taxon>Pseudomonadota</taxon>
        <taxon>Gammaproteobacteria</taxon>
        <taxon>Lysobacterales</taxon>
        <taxon>Rhodanobacteraceae</taxon>
        <taxon>Tahibacter</taxon>
    </lineage>
</organism>
<dbReference type="RefSeq" id="WP_133818983.1">
    <property type="nucleotide sequence ID" value="NZ_SNZH01000007.1"/>
</dbReference>
<keyword evidence="3" id="KW-1185">Reference proteome</keyword>
<comment type="caution">
    <text evidence="2">The sequence shown here is derived from an EMBL/GenBank/DDBJ whole genome shotgun (WGS) entry which is preliminary data.</text>
</comment>
<proteinExistence type="predicted"/>
<name>A0A4R6YWP7_9GAMM</name>
<keyword evidence="1" id="KW-0732">Signal</keyword>
<evidence type="ECO:0000313" key="3">
    <source>
        <dbReference type="Proteomes" id="UP000295293"/>
    </source>
</evidence>
<dbReference type="EMBL" id="SNZH01000007">
    <property type="protein sequence ID" value="TDR43062.1"/>
    <property type="molecule type" value="Genomic_DNA"/>
</dbReference>
<evidence type="ECO:0000313" key="2">
    <source>
        <dbReference type="EMBL" id="TDR43062.1"/>
    </source>
</evidence>